<evidence type="ECO:0000313" key="4">
    <source>
        <dbReference type="Proteomes" id="UP001172082"/>
    </source>
</evidence>
<evidence type="ECO:0000256" key="1">
    <source>
        <dbReference type="ARBA" id="ARBA00004308"/>
    </source>
</evidence>
<dbReference type="InterPro" id="IPR015927">
    <property type="entry name" value="Peptidase_S24_S26A/B/C"/>
</dbReference>
<dbReference type="CDD" id="cd06530">
    <property type="entry name" value="S26_SPase_I"/>
    <property type="match status" value="1"/>
</dbReference>
<keyword evidence="4" id="KW-1185">Reference proteome</keyword>
<comment type="caution">
    <text evidence="3">The sequence shown here is derived from an EMBL/GenBank/DDBJ whole genome shotgun (WGS) entry which is preliminary data.</text>
</comment>
<sequence>MCELQFATIKGWSMAPILKEGDIVGYRQKGYKPGDIIIFKHGGLIVTHRLIETGKRLTAKGDNFTTLDVNIKPGNILGVAEYVLRNTTAKQIRLNVTKANKFLLNHARFEVRVISFTAKLMGEKFSGLVIKRMLLPVYVMRYFLFRIYAGTTGYF</sequence>
<evidence type="ECO:0000259" key="2">
    <source>
        <dbReference type="Pfam" id="PF00717"/>
    </source>
</evidence>
<gene>
    <name evidence="3" type="ORF">QQ008_07070</name>
</gene>
<dbReference type="InterPro" id="IPR019533">
    <property type="entry name" value="Peptidase_S26"/>
</dbReference>
<evidence type="ECO:0000313" key="3">
    <source>
        <dbReference type="EMBL" id="MDN5201114.1"/>
    </source>
</evidence>
<dbReference type="RefSeq" id="WP_346751142.1">
    <property type="nucleotide sequence ID" value="NZ_JAUJEA010000002.1"/>
</dbReference>
<reference evidence="3" key="1">
    <citation type="submission" date="2023-06" db="EMBL/GenBank/DDBJ databases">
        <title>Genomic of Parafulvivirga corallium.</title>
        <authorList>
            <person name="Wang G."/>
        </authorList>
    </citation>
    <scope>NUCLEOTIDE SEQUENCE</scope>
    <source>
        <strain evidence="3">BMA10</strain>
    </source>
</reference>
<proteinExistence type="predicted"/>
<dbReference type="Pfam" id="PF00717">
    <property type="entry name" value="Peptidase_S24"/>
    <property type="match status" value="1"/>
</dbReference>
<feature type="domain" description="Peptidase S24/S26A/S26B/S26C" evidence="2">
    <location>
        <begin position="6"/>
        <end position="73"/>
    </location>
</feature>
<dbReference type="EMBL" id="JAUJEA010000002">
    <property type="protein sequence ID" value="MDN5201114.1"/>
    <property type="molecule type" value="Genomic_DNA"/>
</dbReference>
<organism evidence="3 4">
    <name type="scientific">Splendidivirga corallicola</name>
    <dbReference type="NCBI Taxonomy" id="3051826"/>
    <lineage>
        <taxon>Bacteria</taxon>
        <taxon>Pseudomonadati</taxon>
        <taxon>Bacteroidota</taxon>
        <taxon>Cytophagia</taxon>
        <taxon>Cytophagales</taxon>
        <taxon>Splendidivirgaceae</taxon>
        <taxon>Splendidivirga</taxon>
    </lineage>
</organism>
<dbReference type="InterPro" id="IPR036286">
    <property type="entry name" value="LexA/Signal_pep-like_sf"/>
</dbReference>
<protein>
    <submittedName>
        <fullName evidence="3">S26 family signal peptidase</fullName>
    </submittedName>
</protein>
<accession>A0ABT8KK80</accession>
<dbReference type="SUPFAM" id="SSF51306">
    <property type="entry name" value="LexA/Signal peptidase"/>
    <property type="match status" value="1"/>
</dbReference>
<dbReference type="Gene3D" id="2.10.109.10">
    <property type="entry name" value="Umud Fragment, subunit A"/>
    <property type="match status" value="1"/>
</dbReference>
<comment type="subcellular location">
    <subcellularLocation>
        <location evidence="1">Endomembrane system</location>
    </subcellularLocation>
</comment>
<name>A0ABT8KK80_9BACT</name>
<dbReference type="Proteomes" id="UP001172082">
    <property type="component" value="Unassembled WGS sequence"/>
</dbReference>